<dbReference type="AlphaFoldDB" id="A0A8H7HQV1"/>
<protein>
    <submittedName>
        <fullName evidence="3">Uncharacterized protein</fullName>
    </submittedName>
</protein>
<feature type="transmembrane region" description="Helical" evidence="2">
    <location>
        <begin position="212"/>
        <end position="234"/>
    </location>
</feature>
<dbReference type="Proteomes" id="UP000602905">
    <property type="component" value="Unassembled WGS sequence"/>
</dbReference>
<evidence type="ECO:0000256" key="1">
    <source>
        <dbReference type="SAM" id="MobiDB-lite"/>
    </source>
</evidence>
<feature type="region of interest" description="Disordered" evidence="1">
    <location>
        <begin position="305"/>
        <end position="327"/>
    </location>
</feature>
<organism evidence="3 4">
    <name type="scientific">Rhizoctonia solani</name>
    <dbReference type="NCBI Taxonomy" id="456999"/>
    <lineage>
        <taxon>Eukaryota</taxon>
        <taxon>Fungi</taxon>
        <taxon>Dikarya</taxon>
        <taxon>Basidiomycota</taxon>
        <taxon>Agaricomycotina</taxon>
        <taxon>Agaricomycetes</taxon>
        <taxon>Cantharellales</taxon>
        <taxon>Ceratobasidiaceae</taxon>
        <taxon>Rhizoctonia</taxon>
    </lineage>
</organism>
<evidence type="ECO:0000256" key="2">
    <source>
        <dbReference type="SAM" id="Phobius"/>
    </source>
</evidence>
<dbReference type="EMBL" id="JACYCD010000053">
    <property type="protein sequence ID" value="KAF8705381.1"/>
    <property type="molecule type" value="Genomic_DNA"/>
</dbReference>
<name>A0A8H7HQV1_9AGAM</name>
<feature type="non-terminal residue" evidence="3">
    <location>
        <position position="343"/>
    </location>
</feature>
<gene>
    <name evidence="3" type="ORF">RHS03_05745</name>
</gene>
<sequence length="343" mass="37008">MSIGAFGLSTSPLVCLALLHTGVQGILVTLLLDFFASNNNRPIWFKTYVISVNALTAGQTVMHIVQAFESIGSIAPRTEMLENIPTAIVADHSSDTTVGDNVDICDHYGMLLFWLGDDIVINSILIRAQGVYLACSPDRSPRTSSPEVNVANGVWSFSSLAFDLITTLTNLALNEGAIAVVWQVLWGSMAPPLILIILTIVYGYVIPDSSQVGTVIVDAMMGKAFVLSLMVSIVGQGHIRQQFEQRWTTPPLTRQIPSRAGITQTDWPSVHVTIHTEPIELGTVAELASNDTQCKLVRVDLGTGSLDKAGPRSNKQDPTIPPMTYSSLAIGGRDAPSLLKQLR</sequence>
<comment type="caution">
    <text evidence="3">The sequence shown here is derived from an EMBL/GenBank/DDBJ whole genome shotgun (WGS) entry which is preliminary data.</text>
</comment>
<evidence type="ECO:0000313" key="4">
    <source>
        <dbReference type="Proteomes" id="UP000602905"/>
    </source>
</evidence>
<accession>A0A8H7HQV1</accession>
<feature type="transmembrane region" description="Helical" evidence="2">
    <location>
        <begin position="185"/>
        <end position="206"/>
    </location>
</feature>
<keyword evidence="2" id="KW-0812">Transmembrane</keyword>
<keyword evidence="2" id="KW-1133">Transmembrane helix</keyword>
<dbReference type="OrthoDB" id="3206554at2759"/>
<reference evidence="3" key="1">
    <citation type="submission" date="2020-09" db="EMBL/GenBank/DDBJ databases">
        <title>Comparative genome analyses of four rice-infecting Rhizoctonia solani isolates reveal extensive enrichment of homogalacturonan modification genes.</title>
        <authorList>
            <person name="Lee D.-Y."/>
            <person name="Jeon J."/>
            <person name="Kim K.-T."/>
            <person name="Cheong K."/>
            <person name="Song H."/>
            <person name="Choi G."/>
            <person name="Ko J."/>
            <person name="Opiyo S.O."/>
            <person name="Zuo S."/>
            <person name="Madhav S."/>
            <person name="Lee Y.-H."/>
            <person name="Wang G.-L."/>
        </authorList>
    </citation>
    <scope>NUCLEOTIDE SEQUENCE</scope>
    <source>
        <strain evidence="3">AG1-IA WGL</strain>
    </source>
</reference>
<keyword evidence="2" id="KW-0472">Membrane</keyword>
<evidence type="ECO:0000313" key="3">
    <source>
        <dbReference type="EMBL" id="KAF8705381.1"/>
    </source>
</evidence>
<proteinExistence type="predicted"/>